<reference evidence="2" key="1">
    <citation type="submission" date="2018-11" db="EMBL/GenBank/DDBJ databases">
        <authorList>
            <consortium name="Pathogen Informatics"/>
        </authorList>
    </citation>
    <scope>NUCLEOTIDE SEQUENCE</scope>
</reference>
<feature type="compositionally biased region" description="Polar residues" evidence="1">
    <location>
        <begin position="156"/>
        <end position="165"/>
    </location>
</feature>
<dbReference type="AlphaFoldDB" id="A0A3S4ZB75"/>
<gene>
    <name evidence="2" type="ORF">PXEA_LOCUS550</name>
</gene>
<dbReference type="Proteomes" id="UP000784294">
    <property type="component" value="Unassembled WGS sequence"/>
</dbReference>
<evidence type="ECO:0000256" key="1">
    <source>
        <dbReference type="SAM" id="MobiDB-lite"/>
    </source>
</evidence>
<comment type="caution">
    <text evidence="2">The sequence shown here is derived from an EMBL/GenBank/DDBJ whole genome shotgun (WGS) entry which is preliminary data.</text>
</comment>
<organism evidence="2 3">
    <name type="scientific">Protopolystoma xenopodis</name>
    <dbReference type="NCBI Taxonomy" id="117903"/>
    <lineage>
        <taxon>Eukaryota</taxon>
        <taxon>Metazoa</taxon>
        <taxon>Spiralia</taxon>
        <taxon>Lophotrochozoa</taxon>
        <taxon>Platyhelminthes</taxon>
        <taxon>Monogenea</taxon>
        <taxon>Polyopisthocotylea</taxon>
        <taxon>Polystomatidea</taxon>
        <taxon>Polystomatidae</taxon>
        <taxon>Protopolystoma</taxon>
    </lineage>
</organism>
<feature type="region of interest" description="Disordered" evidence="1">
    <location>
        <begin position="144"/>
        <end position="166"/>
    </location>
</feature>
<protein>
    <submittedName>
        <fullName evidence="2">Uncharacterized protein</fullName>
    </submittedName>
</protein>
<dbReference type="EMBL" id="CAAALY010001030">
    <property type="protein sequence ID" value="VEL07110.1"/>
    <property type="molecule type" value="Genomic_DNA"/>
</dbReference>
<name>A0A3S4ZB75_9PLAT</name>
<evidence type="ECO:0000313" key="3">
    <source>
        <dbReference type="Proteomes" id="UP000784294"/>
    </source>
</evidence>
<sequence>MLTGANPIRTRLLLLQGIRASGQTPAVSGSALGSQIKRTSLNGAGSSVASVTQVRDCASSSNFNSSPITLQPIGLGLNLSGLGVCQAAYLAASLKGHTLQVHTDRRQIYPSLEDPFTTTVLRRKHGLIDDVKPPLHAISGMNEANIKPGNDAKMPKQQNQVTQAGESGESAYLMEAEDFKGHLRRSRGPSTAHIPLY</sequence>
<evidence type="ECO:0000313" key="2">
    <source>
        <dbReference type="EMBL" id="VEL07110.1"/>
    </source>
</evidence>
<keyword evidence="3" id="KW-1185">Reference proteome</keyword>
<accession>A0A3S4ZB75</accession>
<proteinExistence type="predicted"/>